<dbReference type="EMBL" id="JAAEEH010000006">
    <property type="protein sequence ID" value="NDL66865.1"/>
    <property type="molecule type" value="Genomic_DNA"/>
</dbReference>
<gene>
    <name evidence="1" type="ORF">GXN74_03775</name>
</gene>
<accession>A0A7X5HUL2</accession>
<dbReference type="AlphaFoldDB" id="A0A7X5HUL2"/>
<dbReference type="RefSeq" id="WP_162369589.1">
    <property type="nucleotide sequence ID" value="NZ_JAAEEH010000006.1"/>
</dbReference>
<reference evidence="1 2" key="1">
    <citation type="submission" date="2020-01" db="EMBL/GenBank/DDBJ databases">
        <title>Anaeroalcalibacter tamaniensis gen. nov., sp. nov., moderately halophilic strictly anaerobic fermenter bacterium from mud volcano of Taman peninsula.</title>
        <authorList>
            <person name="Frolova A."/>
            <person name="Merkel A.Y."/>
            <person name="Slobodkin A.I."/>
        </authorList>
    </citation>
    <scope>NUCLEOTIDE SEQUENCE [LARGE SCALE GENOMIC DNA]</scope>
    <source>
        <strain evidence="1 2">F-3ap</strain>
    </source>
</reference>
<name>A0A7X5HUL2_9FIRM</name>
<sequence>MMHMELLDFVEKELGIDRIINPDLATANAMVKYLWEDLAYFSGEFANGKIKEGIL</sequence>
<comment type="caution">
    <text evidence="1">The sequence shown here is derived from an EMBL/GenBank/DDBJ whole genome shotgun (WGS) entry which is preliminary data.</text>
</comment>
<evidence type="ECO:0000313" key="2">
    <source>
        <dbReference type="Proteomes" id="UP000461585"/>
    </source>
</evidence>
<evidence type="ECO:0000313" key="1">
    <source>
        <dbReference type="EMBL" id="NDL66865.1"/>
    </source>
</evidence>
<proteinExistence type="predicted"/>
<protein>
    <submittedName>
        <fullName evidence="1">Uncharacterized protein</fullName>
    </submittedName>
</protein>
<organism evidence="1 2">
    <name type="scientific">Anaerotalea alkaliphila</name>
    <dbReference type="NCBI Taxonomy" id="2662126"/>
    <lineage>
        <taxon>Bacteria</taxon>
        <taxon>Bacillati</taxon>
        <taxon>Bacillota</taxon>
        <taxon>Clostridia</taxon>
        <taxon>Eubacteriales</taxon>
        <taxon>Anaerotalea</taxon>
    </lineage>
</organism>
<dbReference type="Proteomes" id="UP000461585">
    <property type="component" value="Unassembled WGS sequence"/>
</dbReference>
<keyword evidence="2" id="KW-1185">Reference proteome</keyword>